<dbReference type="Proteomes" id="UP001432322">
    <property type="component" value="Unassembled WGS sequence"/>
</dbReference>
<evidence type="ECO:0000256" key="5">
    <source>
        <dbReference type="ARBA" id="ARBA00022692"/>
    </source>
</evidence>
<dbReference type="EMBL" id="BTSY01000001">
    <property type="protein sequence ID" value="GMT12440.1"/>
    <property type="molecule type" value="Genomic_DNA"/>
</dbReference>
<dbReference type="PANTHER" id="PTHR11893">
    <property type="entry name" value="INNEXIN"/>
    <property type="match status" value="1"/>
</dbReference>
<evidence type="ECO:0000256" key="8">
    <source>
        <dbReference type="ARBA" id="ARBA00022989"/>
    </source>
</evidence>
<feature type="non-terminal residue" evidence="12">
    <location>
        <position position="1"/>
    </location>
</feature>
<sequence length="73" mass="8217">LLVSSIVSIISWLITMVFPSFSRRFVSQHLELSSLDGYLSTGDKDKDVARFVHSYLRRDGVFALRMLSSHAGV</sequence>
<dbReference type="AlphaFoldDB" id="A0AAV5UYT3"/>
<feature type="non-terminal residue" evidence="12">
    <location>
        <position position="73"/>
    </location>
</feature>
<keyword evidence="11" id="KW-0407">Ion channel</keyword>
<dbReference type="GO" id="GO:0034220">
    <property type="term" value="P:monoatomic ion transmembrane transport"/>
    <property type="evidence" value="ECO:0007669"/>
    <property type="project" value="UniProtKB-KW"/>
</dbReference>
<evidence type="ECO:0000313" key="12">
    <source>
        <dbReference type="EMBL" id="GMT12440.1"/>
    </source>
</evidence>
<reference evidence="12" key="1">
    <citation type="submission" date="2023-10" db="EMBL/GenBank/DDBJ databases">
        <title>Genome assembly of Pristionchus species.</title>
        <authorList>
            <person name="Yoshida K."/>
            <person name="Sommer R.J."/>
        </authorList>
    </citation>
    <scope>NUCLEOTIDE SEQUENCE</scope>
    <source>
        <strain evidence="12">RS5133</strain>
    </source>
</reference>
<keyword evidence="4" id="KW-1003">Cell membrane</keyword>
<evidence type="ECO:0000256" key="1">
    <source>
        <dbReference type="ARBA" id="ARBA00004610"/>
    </source>
</evidence>
<evidence type="ECO:0000256" key="2">
    <source>
        <dbReference type="ARBA" id="ARBA00004651"/>
    </source>
</evidence>
<accession>A0AAV5UYT3</accession>
<evidence type="ECO:0000256" key="6">
    <source>
        <dbReference type="ARBA" id="ARBA00022868"/>
    </source>
</evidence>
<keyword evidence="3" id="KW-0813">Transport</keyword>
<keyword evidence="8" id="KW-1133">Transmembrane helix</keyword>
<keyword evidence="6" id="KW-0303">Gap junction</keyword>
<name>A0AAV5UYT3_9BILA</name>
<keyword evidence="7" id="KW-0965">Cell junction</keyword>
<evidence type="ECO:0000256" key="10">
    <source>
        <dbReference type="ARBA" id="ARBA00023136"/>
    </source>
</evidence>
<keyword evidence="13" id="KW-1185">Reference proteome</keyword>
<keyword evidence="5" id="KW-0812">Transmembrane</keyword>
<dbReference type="GO" id="GO:0005886">
    <property type="term" value="C:plasma membrane"/>
    <property type="evidence" value="ECO:0007669"/>
    <property type="project" value="UniProtKB-SubCell"/>
</dbReference>
<evidence type="ECO:0000313" key="13">
    <source>
        <dbReference type="Proteomes" id="UP001432322"/>
    </source>
</evidence>
<proteinExistence type="predicted"/>
<evidence type="ECO:0000256" key="3">
    <source>
        <dbReference type="ARBA" id="ARBA00022448"/>
    </source>
</evidence>
<gene>
    <name evidence="12" type="ORF">PFISCL1PPCAC_3737</name>
</gene>
<keyword evidence="9" id="KW-0406">Ion transport</keyword>
<comment type="caution">
    <text evidence="12">The sequence shown here is derived from an EMBL/GenBank/DDBJ whole genome shotgun (WGS) entry which is preliminary data.</text>
</comment>
<dbReference type="GO" id="GO:0005243">
    <property type="term" value="F:gap junction channel activity"/>
    <property type="evidence" value="ECO:0007669"/>
    <property type="project" value="TreeGrafter"/>
</dbReference>
<protein>
    <submittedName>
        <fullName evidence="12">Uncharacterized protein</fullName>
    </submittedName>
</protein>
<dbReference type="InterPro" id="IPR000990">
    <property type="entry name" value="Innexin"/>
</dbReference>
<dbReference type="Pfam" id="PF00876">
    <property type="entry name" value="Innexin"/>
    <property type="match status" value="1"/>
</dbReference>
<evidence type="ECO:0000256" key="9">
    <source>
        <dbReference type="ARBA" id="ARBA00023065"/>
    </source>
</evidence>
<evidence type="ECO:0000256" key="7">
    <source>
        <dbReference type="ARBA" id="ARBA00022949"/>
    </source>
</evidence>
<evidence type="ECO:0000256" key="4">
    <source>
        <dbReference type="ARBA" id="ARBA00022475"/>
    </source>
</evidence>
<comment type="subcellular location">
    <subcellularLocation>
        <location evidence="1">Cell junction</location>
        <location evidence="1">Gap junction</location>
    </subcellularLocation>
    <subcellularLocation>
        <location evidence="2">Cell membrane</location>
        <topology evidence="2">Multi-pass membrane protein</topology>
    </subcellularLocation>
</comment>
<dbReference type="PANTHER" id="PTHR11893:SF14">
    <property type="entry name" value="INNEXIN-10"/>
    <property type="match status" value="1"/>
</dbReference>
<organism evidence="12 13">
    <name type="scientific">Pristionchus fissidentatus</name>
    <dbReference type="NCBI Taxonomy" id="1538716"/>
    <lineage>
        <taxon>Eukaryota</taxon>
        <taxon>Metazoa</taxon>
        <taxon>Ecdysozoa</taxon>
        <taxon>Nematoda</taxon>
        <taxon>Chromadorea</taxon>
        <taxon>Rhabditida</taxon>
        <taxon>Rhabditina</taxon>
        <taxon>Diplogasteromorpha</taxon>
        <taxon>Diplogasteroidea</taxon>
        <taxon>Neodiplogasteridae</taxon>
        <taxon>Pristionchus</taxon>
    </lineage>
</organism>
<evidence type="ECO:0000256" key="11">
    <source>
        <dbReference type="ARBA" id="ARBA00023303"/>
    </source>
</evidence>
<keyword evidence="10" id="KW-0472">Membrane</keyword>
<dbReference type="GO" id="GO:0005921">
    <property type="term" value="C:gap junction"/>
    <property type="evidence" value="ECO:0007669"/>
    <property type="project" value="UniProtKB-SubCell"/>
</dbReference>